<gene>
    <name evidence="1" type="ORF">PV11_03681</name>
</gene>
<name>A0A0D1YF34_9EURO</name>
<dbReference type="OrthoDB" id="2013972at2759"/>
<dbReference type="EMBL" id="KN846952">
    <property type="protein sequence ID" value="KIV81497.1"/>
    <property type="molecule type" value="Genomic_DNA"/>
</dbReference>
<evidence type="ECO:0008006" key="3">
    <source>
        <dbReference type="Google" id="ProtNLM"/>
    </source>
</evidence>
<reference evidence="1 2" key="1">
    <citation type="submission" date="2015-01" db="EMBL/GenBank/DDBJ databases">
        <title>The Genome Sequence of Exophiala sideris CBS121828.</title>
        <authorList>
            <consortium name="The Broad Institute Genomics Platform"/>
            <person name="Cuomo C."/>
            <person name="de Hoog S."/>
            <person name="Gorbushina A."/>
            <person name="Stielow B."/>
            <person name="Teixiera M."/>
            <person name="Abouelleil A."/>
            <person name="Chapman S.B."/>
            <person name="Priest M."/>
            <person name="Young S.K."/>
            <person name="Wortman J."/>
            <person name="Nusbaum C."/>
            <person name="Birren B."/>
        </authorList>
    </citation>
    <scope>NUCLEOTIDE SEQUENCE [LARGE SCALE GENOMIC DNA]</scope>
    <source>
        <strain evidence="1 2">CBS 121828</strain>
    </source>
</reference>
<dbReference type="CDD" id="cd02440">
    <property type="entry name" value="AdoMet_MTases"/>
    <property type="match status" value="1"/>
</dbReference>
<dbReference type="STRING" id="1016849.A0A0D1YF34"/>
<dbReference type="PANTHER" id="PTHR43591">
    <property type="entry name" value="METHYLTRANSFERASE"/>
    <property type="match status" value="1"/>
</dbReference>
<proteinExistence type="predicted"/>
<dbReference type="Pfam" id="PF13489">
    <property type="entry name" value="Methyltransf_23"/>
    <property type="match status" value="1"/>
</dbReference>
<organism evidence="1 2">
    <name type="scientific">Exophiala sideris</name>
    <dbReference type="NCBI Taxonomy" id="1016849"/>
    <lineage>
        <taxon>Eukaryota</taxon>
        <taxon>Fungi</taxon>
        <taxon>Dikarya</taxon>
        <taxon>Ascomycota</taxon>
        <taxon>Pezizomycotina</taxon>
        <taxon>Eurotiomycetes</taxon>
        <taxon>Chaetothyriomycetidae</taxon>
        <taxon>Chaetothyriales</taxon>
        <taxon>Herpotrichiellaceae</taxon>
        <taxon>Exophiala</taxon>
    </lineage>
</organism>
<dbReference type="GO" id="GO:0008168">
    <property type="term" value="F:methyltransferase activity"/>
    <property type="evidence" value="ECO:0007669"/>
    <property type="project" value="TreeGrafter"/>
</dbReference>
<evidence type="ECO:0000313" key="2">
    <source>
        <dbReference type="Proteomes" id="UP000053599"/>
    </source>
</evidence>
<dbReference type="InterPro" id="IPR029063">
    <property type="entry name" value="SAM-dependent_MTases_sf"/>
</dbReference>
<accession>A0A0D1YF34</accession>
<protein>
    <recommendedName>
        <fullName evidence="3">Methyltransferase domain-containing protein</fullName>
    </recommendedName>
</protein>
<dbReference type="Gene3D" id="3.40.50.150">
    <property type="entry name" value="Vaccinia Virus protein VP39"/>
    <property type="match status" value="1"/>
</dbReference>
<dbReference type="PANTHER" id="PTHR43591:SF10">
    <property type="entry name" value="ABC TRANSMEMBRANE TYPE-1 DOMAIN-CONTAINING PROTEIN-RELATED"/>
    <property type="match status" value="1"/>
</dbReference>
<dbReference type="HOGENOM" id="CLU_010595_7_1_1"/>
<dbReference type="SUPFAM" id="SSF53335">
    <property type="entry name" value="S-adenosyl-L-methionine-dependent methyltransferases"/>
    <property type="match status" value="1"/>
</dbReference>
<dbReference type="AlphaFoldDB" id="A0A0D1YF34"/>
<evidence type="ECO:0000313" key="1">
    <source>
        <dbReference type="EMBL" id="KIV81497.1"/>
    </source>
</evidence>
<dbReference type="Proteomes" id="UP000053599">
    <property type="component" value="Unassembled WGS sequence"/>
</dbReference>
<sequence length="351" mass="39418">MAYSHNVGAIEPDVDPDEGYDTMSIASDLTSLKSSVMNYEYENGRRYHAYQAGKYMLPNDDKEQERLDILHHVFRLTLGGALCRTAPDLHNPGLILDIGTGTGIWAIDMGDEYPSAEIIGTDLSPIQPSWIPPNVRFQIDDATQEWAFPPESFDFIHARGMAGSIRDWPELLRQAYIHLKPGGRIELSEGRPHMCCDDNTYSEQSATYRWVVCIKTCLGHRAAFVKPANSDLKSEFYKISRGAGLEFDMFPQYAGLLQEAGFGDIKTHEEPTPIGTWPKNKRLKQIGLFFELQFLEGAVDGYSLALFTRLGGWSEAETQVLLAQVRAETKSKKMHLYTHSSYATAQKPLTT</sequence>